<dbReference type="Gene3D" id="3.90.120.10">
    <property type="entry name" value="DNA Methylase, subunit A, domain 2"/>
    <property type="match status" value="1"/>
</dbReference>
<dbReference type="PROSITE" id="PS00094">
    <property type="entry name" value="C5_MTASE_1"/>
    <property type="match status" value="1"/>
</dbReference>
<dbReference type="RefSeq" id="WP_007085257.1">
    <property type="nucleotide sequence ID" value="NZ_AJLS01000059.1"/>
</dbReference>
<dbReference type="EMBL" id="AJLS01000059">
    <property type="protein sequence ID" value="EKN69137.1"/>
    <property type="molecule type" value="Genomic_DNA"/>
</dbReference>
<keyword evidence="10" id="KW-1185">Reference proteome</keyword>
<dbReference type="GO" id="GO:0003677">
    <property type="term" value="F:DNA binding"/>
    <property type="evidence" value="ECO:0007669"/>
    <property type="project" value="TreeGrafter"/>
</dbReference>
<comment type="caution">
    <text evidence="9">The sequence shown here is derived from an EMBL/GenBank/DDBJ whole genome shotgun (WGS) entry which is preliminary data.</text>
</comment>
<dbReference type="SUPFAM" id="SSF53335">
    <property type="entry name" value="S-adenosyl-L-methionine-dependent methyltransferases"/>
    <property type="match status" value="1"/>
</dbReference>
<dbReference type="Gene3D" id="3.40.50.150">
    <property type="entry name" value="Vaccinia Virus protein VP39"/>
    <property type="match status" value="1"/>
</dbReference>
<keyword evidence="3 5" id="KW-0949">S-adenosyl-L-methionine</keyword>
<feature type="domain" description="HTH cro/C1-type" evidence="8">
    <location>
        <begin position="26"/>
        <end position="65"/>
    </location>
</feature>
<evidence type="ECO:0000256" key="7">
    <source>
        <dbReference type="RuleBase" id="RU000417"/>
    </source>
</evidence>
<dbReference type="Proteomes" id="UP000006316">
    <property type="component" value="Unassembled WGS sequence"/>
</dbReference>
<feature type="active site" evidence="5">
    <location>
        <position position="175"/>
    </location>
</feature>
<evidence type="ECO:0000313" key="9">
    <source>
        <dbReference type="EMBL" id="EKN69137.1"/>
    </source>
</evidence>
<dbReference type="CDD" id="cd00315">
    <property type="entry name" value="Cyt_C5_DNA_methylase"/>
    <property type="match status" value="1"/>
</dbReference>
<evidence type="ECO:0000256" key="2">
    <source>
        <dbReference type="ARBA" id="ARBA00022679"/>
    </source>
</evidence>
<protein>
    <recommendedName>
        <fullName evidence="7">Cytosine-specific methyltransferase</fullName>
        <ecNumber evidence="7">2.1.1.37</ecNumber>
    </recommendedName>
</protein>
<dbReference type="PROSITE" id="PS51679">
    <property type="entry name" value="SAM_MT_C5"/>
    <property type="match status" value="1"/>
</dbReference>
<keyword evidence="1 5" id="KW-0489">Methyltransferase</keyword>
<dbReference type="GO" id="GO:0003886">
    <property type="term" value="F:DNA (cytosine-5-)-methyltransferase activity"/>
    <property type="evidence" value="ECO:0007669"/>
    <property type="project" value="UniProtKB-EC"/>
</dbReference>
<accession>K6D9E3</accession>
<dbReference type="eggNOG" id="COG0270">
    <property type="taxonomic scope" value="Bacteria"/>
</dbReference>
<dbReference type="EC" id="2.1.1.37" evidence="7"/>
<name>K6D9E3_9BACI</name>
<dbReference type="Pfam" id="PF00145">
    <property type="entry name" value="DNA_methylase"/>
    <property type="match status" value="1"/>
</dbReference>
<reference evidence="9 10" key="1">
    <citation type="journal article" date="2012" name="Front. Microbiol.">
        <title>Redundancy and modularity in membrane-associated dissimilatory nitrate reduction in Bacillus.</title>
        <authorList>
            <person name="Heylen K."/>
            <person name="Keltjens J."/>
        </authorList>
    </citation>
    <scope>NUCLEOTIDE SEQUENCE [LARGE SCALE GENOMIC DNA]</scope>
    <source>
        <strain evidence="10">LMG 21833T</strain>
    </source>
</reference>
<dbReference type="CDD" id="cd00093">
    <property type="entry name" value="HTH_XRE"/>
    <property type="match status" value="1"/>
</dbReference>
<dbReference type="PROSITE" id="PS50943">
    <property type="entry name" value="HTH_CROC1"/>
    <property type="match status" value="1"/>
</dbReference>
<dbReference type="GO" id="GO:0032259">
    <property type="term" value="P:methylation"/>
    <property type="evidence" value="ECO:0007669"/>
    <property type="project" value="UniProtKB-KW"/>
</dbReference>
<dbReference type="InterPro" id="IPR001387">
    <property type="entry name" value="Cro/C1-type_HTH"/>
</dbReference>
<evidence type="ECO:0000313" key="10">
    <source>
        <dbReference type="Proteomes" id="UP000006316"/>
    </source>
</evidence>
<evidence type="ECO:0000256" key="6">
    <source>
        <dbReference type="RuleBase" id="RU000416"/>
    </source>
</evidence>
<dbReference type="PANTHER" id="PTHR10629">
    <property type="entry name" value="CYTOSINE-SPECIFIC METHYLTRANSFERASE"/>
    <property type="match status" value="1"/>
</dbReference>
<dbReference type="STRING" id="1117379.BABA_11201"/>
<organism evidence="9 10">
    <name type="scientific">Neobacillus bataviensis LMG 21833</name>
    <dbReference type="NCBI Taxonomy" id="1117379"/>
    <lineage>
        <taxon>Bacteria</taxon>
        <taxon>Bacillati</taxon>
        <taxon>Bacillota</taxon>
        <taxon>Bacilli</taxon>
        <taxon>Bacillales</taxon>
        <taxon>Bacillaceae</taxon>
        <taxon>Neobacillus</taxon>
    </lineage>
</organism>
<evidence type="ECO:0000256" key="5">
    <source>
        <dbReference type="PROSITE-ProRule" id="PRU01016"/>
    </source>
</evidence>
<gene>
    <name evidence="9" type="ORF">BABA_11201</name>
</gene>
<dbReference type="InterPro" id="IPR018117">
    <property type="entry name" value="C5_DNA_meth_AS"/>
</dbReference>
<proteinExistence type="inferred from homology"/>
<evidence type="ECO:0000256" key="4">
    <source>
        <dbReference type="ARBA" id="ARBA00022747"/>
    </source>
</evidence>
<dbReference type="GO" id="GO:0009307">
    <property type="term" value="P:DNA restriction-modification system"/>
    <property type="evidence" value="ECO:0007669"/>
    <property type="project" value="UniProtKB-KW"/>
</dbReference>
<dbReference type="PATRIC" id="fig|1117379.3.peg.2336"/>
<dbReference type="GO" id="GO:0044027">
    <property type="term" value="P:negative regulation of gene expression via chromosomal CpG island methylation"/>
    <property type="evidence" value="ECO:0007669"/>
    <property type="project" value="TreeGrafter"/>
</dbReference>
<comment type="similarity">
    <text evidence="5 6">Belongs to the class I-like SAM-binding methyltransferase superfamily. C5-methyltransferase family.</text>
</comment>
<dbReference type="InterPro" id="IPR001525">
    <property type="entry name" value="C5_MeTfrase"/>
</dbReference>
<dbReference type="InterPro" id="IPR050390">
    <property type="entry name" value="C5-Methyltransferase"/>
</dbReference>
<keyword evidence="4" id="KW-0680">Restriction system</keyword>
<dbReference type="AlphaFoldDB" id="K6D9E3"/>
<evidence type="ECO:0000256" key="3">
    <source>
        <dbReference type="ARBA" id="ARBA00022691"/>
    </source>
</evidence>
<dbReference type="NCBIfam" id="TIGR00675">
    <property type="entry name" value="dcm"/>
    <property type="match status" value="1"/>
</dbReference>
<dbReference type="PANTHER" id="PTHR10629:SF52">
    <property type="entry name" value="DNA (CYTOSINE-5)-METHYLTRANSFERASE 1"/>
    <property type="match status" value="1"/>
</dbReference>
<dbReference type="PRINTS" id="PR00105">
    <property type="entry name" value="C5METTRFRASE"/>
</dbReference>
<dbReference type="InterPro" id="IPR029063">
    <property type="entry name" value="SAM-dependent_MTases_sf"/>
</dbReference>
<sequence>MEIKIKVETLQTLIDEKNFADNQEWAEKLGITEEKLNRIINSGKVESQEELYDLCSFLGVTPTDLDSRERPQIDYREREASDNFLDVVDNTITPVRPYRVLEIFAGGGGLMLGLEEAGFETAAAIEINKHACSTLRTNRPNLNVIEGDIAEIVKEGIRNYIGDEEIDLLSGGYPCQAFSFAGKKLGLKDARGTMFYWYAQLLNELRPKMFLAENVRGLVSHEKGKTLQGMLDVFDEIGYTVTYKVLKATNYNVAQKRERIFIIGVRKDLNAEFKFPAPRDYVPVLRDVLQNVPESPGRQYPERKRQIMELVPPGGYWRDLPVELQKEYMKGSFYLGGGKTGMARRISWDEPCLTLTTAPDMKQTERCHPDETRPFTVREYARIQSFPDSWSFEGSMTEQYKQIGNAVPAELARHVGLAMIHTMNKIVTPNLIQYNKNEEEQIIMEQMDIFSANY</sequence>
<evidence type="ECO:0000256" key="1">
    <source>
        <dbReference type="ARBA" id="ARBA00022603"/>
    </source>
</evidence>
<comment type="catalytic activity">
    <reaction evidence="7">
        <text>a 2'-deoxycytidine in DNA + S-adenosyl-L-methionine = a 5-methyl-2'-deoxycytidine in DNA + S-adenosyl-L-homocysteine + H(+)</text>
        <dbReference type="Rhea" id="RHEA:13681"/>
        <dbReference type="Rhea" id="RHEA-COMP:11369"/>
        <dbReference type="Rhea" id="RHEA-COMP:11370"/>
        <dbReference type="ChEBI" id="CHEBI:15378"/>
        <dbReference type="ChEBI" id="CHEBI:57856"/>
        <dbReference type="ChEBI" id="CHEBI:59789"/>
        <dbReference type="ChEBI" id="CHEBI:85452"/>
        <dbReference type="ChEBI" id="CHEBI:85454"/>
        <dbReference type="EC" id="2.1.1.37"/>
    </reaction>
</comment>
<evidence type="ECO:0000259" key="8">
    <source>
        <dbReference type="PROSITE" id="PS50943"/>
    </source>
</evidence>
<keyword evidence="2 5" id="KW-0808">Transferase</keyword>